<comment type="subcellular location">
    <subcellularLocation>
        <location evidence="1">Membrane</location>
    </subcellularLocation>
</comment>
<evidence type="ECO:0000259" key="9">
    <source>
        <dbReference type="PROSITE" id="PS50268"/>
    </source>
</evidence>
<dbReference type="GO" id="GO:0005911">
    <property type="term" value="C:cell-cell junction"/>
    <property type="evidence" value="ECO:0007669"/>
    <property type="project" value="TreeGrafter"/>
</dbReference>
<keyword evidence="7" id="KW-0472">Membrane</keyword>
<dbReference type="InterPro" id="IPR050971">
    <property type="entry name" value="Cadherin-domain_protein"/>
</dbReference>
<dbReference type="Gene3D" id="2.60.40.2340">
    <property type="match status" value="1"/>
</dbReference>
<dbReference type="Pfam" id="PF00028">
    <property type="entry name" value="Cadherin"/>
    <property type="match status" value="2"/>
</dbReference>
<dbReference type="PANTHER" id="PTHR24025">
    <property type="entry name" value="DESMOGLEIN FAMILY MEMBER"/>
    <property type="match status" value="1"/>
</dbReference>
<dbReference type="RefSeq" id="WP_072993771.1">
    <property type="nucleotide sequence ID" value="NZ_FQWE01000012.1"/>
</dbReference>
<feature type="domain" description="Cadherin" evidence="9">
    <location>
        <begin position="434"/>
        <end position="531"/>
    </location>
</feature>
<keyword evidence="5" id="KW-0130">Cell adhesion</keyword>
<dbReference type="SUPFAM" id="SSF49313">
    <property type="entry name" value="Cadherin-like"/>
    <property type="match status" value="3"/>
</dbReference>
<evidence type="ECO:0000256" key="3">
    <source>
        <dbReference type="ARBA" id="ARBA00022737"/>
    </source>
</evidence>
<dbReference type="SMART" id="SM00112">
    <property type="entry name" value="CA"/>
    <property type="match status" value="3"/>
</dbReference>
<evidence type="ECO:0000256" key="1">
    <source>
        <dbReference type="ARBA" id="ARBA00004370"/>
    </source>
</evidence>
<dbReference type="Gene3D" id="2.60.40.60">
    <property type="entry name" value="Cadherins"/>
    <property type="match status" value="4"/>
</dbReference>
<keyword evidence="4" id="KW-0106">Calcium</keyword>
<feature type="signal peptide" evidence="8">
    <location>
        <begin position="1"/>
        <end position="20"/>
    </location>
</feature>
<dbReference type="Pfam" id="PF13585">
    <property type="entry name" value="CHU_C"/>
    <property type="match status" value="1"/>
</dbReference>
<sequence length="719" mass="79982">MKNYIYSTLLLFLISFNTFSQTPPWTVNENNFQYTMTFVGSLNIDGVRLGNVNDKVAAFVNGECRGVSSLIYVSTENKYYAYLTVFSNLNNETISFKIYDSTDNVVRNVVANASFTSNANLGNLSLPYIFSNKTLQKGADLLEVGFVGVTRNDLSINGNKITVYLNPGQIVTSLNATFTNSIGASVYIGQTQQVSGSNNLDFTNPVTFKVFSEDQSVVKEWIVAIQFPAYPVTLPTVFTLSKLTIDENQPAGTIVGDFNVLIEDRAVTNLTLVSGDGGFDNAAFDIIGNKLRVKSVFDFEMKSSYKIRVQAISNRKEVVEKSFEITVIDDKLPTVFTLSKLTIDENKPVGTAVGDFTVLKEDRNLFTLTLVNGTDGDDNLFFEILGNSLKTKEIFDFETKNIYKIRVKAENTLGEILFATFNIAINDINDIPILITLSNAKINENLPAGSVIGTLTTKDQDKDTSRYSFFDAGSDYLNFDIVGDQLVLKKSLDFETQQIYQFEIISNDQRGGEVKEKITVFAVNVNENPVITKNLTSNTLDFVLSQLSNNAVIVGKVEATDVDANSVLSFEIISNQNVPFSINKDGVISFDGIIDADNKRTYSFNVKVTDNGSPNLSDTIQINITVEFKLDDKLMFNNLVSPNGDGHNDRLLINNITSFSNYILIIYNSKGQIVFTTSNYKNDWVGSGLAEGDYYLYFEGKDQNNKEHIYKELVRLVFN</sequence>
<dbReference type="GO" id="GO:0005509">
    <property type="term" value="F:calcium ion binding"/>
    <property type="evidence" value="ECO:0007669"/>
    <property type="project" value="InterPro"/>
</dbReference>
<gene>
    <name evidence="10" type="ORF">SAMN05444396_11237</name>
</gene>
<evidence type="ECO:0000313" key="11">
    <source>
        <dbReference type="Proteomes" id="UP000184036"/>
    </source>
</evidence>
<dbReference type="InterPro" id="IPR002126">
    <property type="entry name" value="Cadherin-like_dom"/>
</dbReference>
<keyword evidence="6" id="KW-1133">Transmembrane helix</keyword>
<feature type="domain" description="Cadherin" evidence="9">
    <location>
        <begin position="536"/>
        <end position="636"/>
    </location>
</feature>
<keyword evidence="2" id="KW-0812">Transmembrane</keyword>
<dbReference type="GO" id="GO:0016020">
    <property type="term" value="C:membrane"/>
    <property type="evidence" value="ECO:0007669"/>
    <property type="project" value="UniProtKB-SubCell"/>
</dbReference>
<keyword evidence="11" id="KW-1185">Reference proteome</keyword>
<evidence type="ECO:0000256" key="6">
    <source>
        <dbReference type="ARBA" id="ARBA00022989"/>
    </source>
</evidence>
<protein>
    <submittedName>
        <fullName evidence="10">Cadherin domain-containing protein</fullName>
    </submittedName>
</protein>
<feature type="domain" description="Cadherin" evidence="9">
    <location>
        <begin position="335"/>
        <end position="434"/>
    </location>
</feature>
<accession>A0A1M5JRL0</accession>
<evidence type="ECO:0000256" key="4">
    <source>
        <dbReference type="ARBA" id="ARBA00022837"/>
    </source>
</evidence>
<evidence type="ECO:0000256" key="7">
    <source>
        <dbReference type="ARBA" id="ARBA00023136"/>
    </source>
</evidence>
<keyword evidence="8" id="KW-0732">Signal</keyword>
<dbReference type="AlphaFoldDB" id="A0A1M5JRL0"/>
<evidence type="ECO:0000256" key="5">
    <source>
        <dbReference type="ARBA" id="ARBA00022889"/>
    </source>
</evidence>
<dbReference type="OrthoDB" id="1086662at2"/>
<dbReference type="EMBL" id="FQWE01000012">
    <property type="protein sequence ID" value="SHG43158.1"/>
    <property type="molecule type" value="Genomic_DNA"/>
</dbReference>
<evidence type="ECO:0000256" key="2">
    <source>
        <dbReference type="ARBA" id="ARBA00022692"/>
    </source>
</evidence>
<dbReference type="CDD" id="cd11304">
    <property type="entry name" value="Cadherin_repeat"/>
    <property type="match status" value="3"/>
</dbReference>
<dbReference type="PROSITE" id="PS50268">
    <property type="entry name" value="CADHERIN_2"/>
    <property type="match status" value="3"/>
</dbReference>
<dbReference type="InterPro" id="IPR015919">
    <property type="entry name" value="Cadherin-like_sf"/>
</dbReference>
<organism evidence="10 11">
    <name type="scientific">Flavobacterium segetis</name>
    <dbReference type="NCBI Taxonomy" id="271157"/>
    <lineage>
        <taxon>Bacteria</taxon>
        <taxon>Pseudomonadati</taxon>
        <taxon>Bacteroidota</taxon>
        <taxon>Flavobacteriia</taxon>
        <taxon>Flavobacteriales</taxon>
        <taxon>Flavobacteriaceae</taxon>
        <taxon>Flavobacterium</taxon>
    </lineage>
</organism>
<dbReference type="Proteomes" id="UP000184036">
    <property type="component" value="Unassembled WGS sequence"/>
</dbReference>
<keyword evidence="3" id="KW-0677">Repeat</keyword>
<evidence type="ECO:0000313" key="10">
    <source>
        <dbReference type="EMBL" id="SHG43158.1"/>
    </source>
</evidence>
<reference evidence="11" key="1">
    <citation type="submission" date="2016-11" db="EMBL/GenBank/DDBJ databases">
        <authorList>
            <person name="Varghese N."/>
            <person name="Submissions S."/>
        </authorList>
    </citation>
    <scope>NUCLEOTIDE SEQUENCE [LARGE SCALE GENOMIC DNA]</scope>
    <source>
        <strain evidence="11">DSM 19741</strain>
    </source>
</reference>
<name>A0A1M5JRL0_9FLAO</name>
<dbReference type="STRING" id="271157.SAMN05444396_11237"/>
<dbReference type="PANTHER" id="PTHR24025:SF23">
    <property type="entry name" value="NEURAL-CADHERIN"/>
    <property type="match status" value="1"/>
</dbReference>
<dbReference type="PRINTS" id="PR00205">
    <property type="entry name" value="CADHERIN"/>
</dbReference>
<evidence type="ECO:0000256" key="8">
    <source>
        <dbReference type="SAM" id="SignalP"/>
    </source>
</evidence>
<feature type="chain" id="PRO_5011979594" evidence="8">
    <location>
        <begin position="21"/>
        <end position="719"/>
    </location>
</feature>
<proteinExistence type="predicted"/>
<dbReference type="GO" id="GO:0007156">
    <property type="term" value="P:homophilic cell adhesion via plasma membrane adhesion molecules"/>
    <property type="evidence" value="ECO:0007669"/>
    <property type="project" value="InterPro"/>
</dbReference>